<evidence type="ECO:0000259" key="6">
    <source>
        <dbReference type="Pfam" id="PF08281"/>
    </source>
</evidence>
<protein>
    <submittedName>
        <fullName evidence="7">Sigma-70 family RNA polymerase sigma factor</fullName>
    </submittedName>
</protein>
<dbReference type="NCBIfam" id="TIGR02937">
    <property type="entry name" value="sigma70-ECF"/>
    <property type="match status" value="1"/>
</dbReference>
<evidence type="ECO:0000313" key="7">
    <source>
        <dbReference type="EMBL" id="RHW37231.1"/>
    </source>
</evidence>
<keyword evidence="4" id="KW-0804">Transcription</keyword>
<dbReference type="InterPro" id="IPR014284">
    <property type="entry name" value="RNA_pol_sigma-70_dom"/>
</dbReference>
<evidence type="ECO:0000256" key="2">
    <source>
        <dbReference type="ARBA" id="ARBA00023082"/>
    </source>
</evidence>
<proteinExistence type="predicted"/>
<dbReference type="InterPro" id="IPR007627">
    <property type="entry name" value="RNA_pol_sigma70_r2"/>
</dbReference>
<dbReference type="Gene3D" id="1.10.10.10">
    <property type="entry name" value="Winged helix-like DNA-binding domain superfamily/Winged helix DNA-binding domain"/>
    <property type="match status" value="1"/>
</dbReference>
<dbReference type="InterPro" id="IPR013324">
    <property type="entry name" value="RNA_pol_sigma_r3/r4-like"/>
</dbReference>
<dbReference type="AlphaFoldDB" id="A0A417YQU0"/>
<feature type="domain" description="RNA polymerase sigma factor 70 region 4 type 2" evidence="6">
    <location>
        <begin position="110"/>
        <end position="154"/>
    </location>
</feature>
<evidence type="ECO:0000259" key="5">
    <source>
        <dbReference type="Pfam" id="PF04542"/>
    </source>
</evidence>
<dbReference type="GO" id="GO:0016987">
    <property type="term" value="F:sigma factor activity"/>
    <property type="evidence" value="ECO:0007669"/>
    <property type="project" value="UniProtKB-KW"/>
</dbReference>
<keyword evidence="3" id="KW-0238">DNA-binding</keyword>
<evidence type="ECO:0000256" key="3">
    <source>
        <dbReference type="ARBA" id="ARBA00023125"/>
    </source>
</evidence>
<evidence type="ECO:0000256" key="1">
    <source>
        <dbReference type="ARBA" id="ARBA00023015"/>
    </source>
</evidence>
<dbReference type="Proteomes" id="UP000284416">
    <property type="component" value="Unassembled WGS sequence"/>
</dbReference>
<feature type="domain" description="RNA polymerase sigma-70 region 2" evidence="5">
    <location>
        <begin position="9"/>
        <end position="71"/>
    </location>
</feature>
<dbReference type="SUPFAM" id="SSF88946">
    <property type="entry name" value="Sigma2 domain of RNA polymerase sigma factors"/>
    <property type="match status" value="1"/>
</dbReference>
<dbReference type="PANTHER" id="PTHR30385">
    <property type="entry name" value="SIGMA FACTOR F FLAGELLAR"/>
    <property type="match status" value="1"/>
</dbReference>
<dbReference type="GO" id="GO:0006352">
    <property type="term" value="P:DNA-templated transcription initiation"/>
    <property type="evidence" value="ECO:0007669"/>
    <property type="project" value="InterPro"/>
</dbReference>
<dbReference type="Pfam" id="PF04542">
    <property type="entry name" value="Sigma70_r2"/>
    <property type="match status" value="1"/>
</dbReference>
<dbReference type="EMBL" id="QWEG01000010">
    <property type="protein sequence ID" value="RHW37231.1"/>
    <property type="molecule type" value="Genomic_DNA"/>
</dbReference>
<dbReference type="OrthoDB" id="9783788at2"/>
<sequence length="162" mass="19026">MENFEPIADQYTPMIYSIIRSLHIYKNKEDFYQTGLIALWEATRNFQPEKGSFEGYAYRYIKGRMMTELTKMNLNAERTVSPSEEFWEMIEETQMDEALPVELLLSYCGGLTPNQKKWVLYTCIDYLSIKEIAEKENVSMSAVKNWRHGARKKLLEGLEIVD</sequence>
<dbReference type="Gene3D" id="1.10.1740.10">
    <property type="match status" value="1"/>
</dbReference>
<dbReference type="InterPro" id="IPR036388">
    <property type="entry name" value="WH-like_DNA-bd_sf"/>
</dbReference>
<keyword evidence="8" id="KW-1185">Reference proteome</keyword>
<gene>
    <name evidence="7" type="ORF">D1B31_15795</name>
</gene>
<evidence type="ECO:0000313" key="8">
    <source>
        <dbReference type="Proteomes" id="UP000284416"/>
    </source>
</evidence>
<dbReference type="InterPro" id="IPR013249">
    <property type="entry name" value="RNA_pol_sigma70_r4_t2"/>
</dbReference>
<dbReference type="GO" id="GO:0003677">
    <property type="term" value="F:DNA binding"/>
    <property type="evidence" value="ECO:0007669"/>
    <property type="project" value="UniProtKB-KW"/>
</dbReference>
<dbReference type="RefSeq" id="WP_118922115.1">
    <property type="nucleotide sequence ID" value="NZ_QWEG01000010.1"/>
</dbReference>
<dbReference type="Pfam" id="PF08281">
    <property type="entry name" value="Sigma70_r4_2"/>
    <property type="match status" value="1"/>
</dbReference>
<reference evidence="7 8" key="1">
    <citation type="journal article" date="2017" name="Int. J. Syst. Evol. Microbiol.">
        <title>Bacillus notoginsengisoli sp. nov., a novel bacterium isolated from the rhizosphere of Panax notoginseng.</title>
        <authorList>
            <person name="Zhang M.Y."/>
            <person name="Cheng J."/>
            <person name="Cai Y."/>
            <person name="Zhang T.Y."/>
            <person name="Wu Y.Y."/>
            <person name="Manikprabhu D."/>
            <person name="Li W.J."/>
            <person name="Zhang Y.X."/>
        </authorList>
    </citation>
    <scope>NUCLEOTIDE SEQUENCE [LARGE SCALE GENOMIC DNA]</scope>
    <source>
        <strain evidence="7 8">JCM 30743</strain>
    </source>
</reference>
<evidence type="ECO:0000256" key="4">
    <source>
        <dbReference type="ARBA" id="ARBA00023163"/>
    </source>
</evidence>
<accession>A0A417YQU0</accession>
<name>A0A417YQU0_9BACI</name>
<organism evidence="7 8">
    <name type="scientific">Neobacillus notoginsengisoli</name>
    <dbReference type="NCBI Taxonomy" id="1578198"/>
    <lineage>
        <taxon>Bacteria</taxon>
        <taxon>Bacillati</taxon>
        <taxon>Bacillota</taxon>
        <taxon>Bacilli</taxon>
        <taxon>Bacillales</taxon>
        <taxon>Bacillaceae</taxon>
        <taxon>Neobacillus</taxon>
    </lineage>
</organism>
<dbReference type="InterPro" id="IPR013325">
    <property type="entry name" value="RNA_pol_sigma_r2"/>
</dbReference>
<dbReference type="SUPFAM" id="SSF88659">
    <property type="entry name" value="Sigma3 and sigma4 domains of RNA polymerase sigma factors"/>
    <property type="match status" value="1"/>
</dbReference>
<keyword evidence="1" id="KW-0805">Transcription regulation</keyword>
<comment type="caution">
    <text evidence="7">The sequence shown here is derived from an EMBL/GenBank/DDBJ whole genome shotgun (WGS) entry which is preliminary data.</text>
</comment>
<keyword evidence="2" id="KW-0731">Sigma factor</keyword>